<evidence type="ECO:0000313" key="2">
    <source>
        <dbReference type="Proteomes" id="UP000827986"/>
    </source>
</evidence>
<keyword evidence="2" id="KW-1185">Reference proteome</keyword>
<proteinExistence type="predicted"/>
<evidence type="ECO:0000313" key="1">
    <source>
        <dbReference type="EMBL" id="KAH1169093.1"/>
    </source>
</evidence>
<gene>
    <name evidence="1" type="ORF">KIL84_013683</name>
</gene>
<accession>A0A9D4ASC3</accession>
<dbReference type="Proteomes" id="UP000827986">
    <property type="component" value="Unassembled WGS sequence"/>
</dbReference>
<dbReference type="AlphaFoldDB" id="A0A9D4ASC3"/>
<name>A0A9D4ASC3_9SAUR</name>
<comment type="caution">
    <text evidence="1">The sequence shown here is derived from an EMBL/GenBank/DDBJ whole genome shotgun (WGS) entry which is preliminary data.</text>
</comment>
<sequence length="105" mass="11676">MEVPGMLSAPLMSQRGLLEVSFRLMKCSVSKAIVHCTQCACMLQKDMYYCSIVDVSRSKGANTASCPERVILKTRTIGAHLHTGHSLHYVNIESPWYLHCNSCSI</sequence>
<dbReference type="EMBL" id="JAHDVG010000485">
    <property type="protein sequence ID" value="KAH1169093.1"/>
    <property type="molecule type" value="Genomic_DNA"/>
</dbReference>
<protein>
    <submittedName>
        <fullName evidence="1">Uncharacterized protein</fullName>
    </submittedName>
</protein>
<reference evidence="1" key="1">
    <citation type="submission" date="2021-09" db="EMBL/GenBank/DDBJ databases">
        <title>The genome of Mauremys mutica provides insights into the evolution of semi-aquatic lifestyle.</title>
        <authorList>
            <person name="Gong S."/>
            <person name="Gao Y."/>
        </authorList>
    </citation>
    <scope>NUCLEOTIDE SEQUENCE</scope>
    <source>
        <strain evidence="1">MM-2020</strain>
        <tissue evidence="1">Muscle</tissue>
    </source>
</reference>
<organism evidence="1 2">
    <name type="scientific">Mauremys mutica</name>
    <name type="common">yellowpond turtle</name>
    <dbReference type="NCBI Taxonomy" id="74926"/>
    <lineage>
        <taxon>Eukaryota</taxon>
        <taxon>Metazoa</taxon>
        <taxon>Chordata</taxon>
        <taxon>Craniata</taxon>
        <taxon>Vertebrata</taxon>
        <taxon>Euteleostomi</taxon>
        <taxon>Archelosauria</taxon>
        <taxon>Testudinata</taxon>
        <taxon>Testudines</taxon>
        <taxon>Cryptodira</taxon>
        <taxon>Durocryptodira</taxon>
        <taxon>Testudinoidea</taxon>
        <taxon>Geoemydidae</taxon>
        <taxon>Geoemydinae</taxon>
        <taxon>Mauremys</taxon>
    </lineage>
</organism>